<accession>A0AAU8NLZ7</accession>
<gene>
    <name evidence="2" type="ORF">ABXS70_13150</name>
</gene>
<feature type="domain" description="AraC effector-binding" evidence="1">
    <location>
        <begin position="4"/>
        <end position="160"/>
    </location>
</feature>
<protein>
    <submittedName>
        <fullName evidence="2">GyrI-like domain-containing protein</fullName>
    </submittedName>
</protein>
<dbReference type="InterPro" id="IPR011256">
    <property type="entry name" value="Reg_factor_effector_dom_sf"/>
</dbReference>
<sequence length="162" mass="18627">MDKKNVYLEQIQPARMAYVRQTGPYGPSNIQTMEKLKQWADQNKLLNEDAVLFGIPQDHPAAVLPQLCRYDACIVIEDHFHLDKDNSKDTGFEINVGRFPGGSYLIFTVPHTAEGIQNAWNDMIPRLQAEGYRMDDKPVIERYRPRLLNQHLCELCVPVTTK</sequence>
<dbReference type="RefSeq" id="WP_366296237.1">
    <property type="nucleotide sequence ID" value="NZ_CP159992.1"/>
</dbReference>
<dbReference type="InterPro" id="IPR029442">
    <property type="entry name" value="GyrI-like"/>
</dbReference>
<evidence type="ECO:0000313" key="2">
    <source>
        <dbReference type="EMBL" id="XCP97580.1"/>
    </source>
</evidence>
<reference evidence="2" key="1">
    <citation type="submission" date="2024-05" db="EMBL/GenBank/DDBJ databases">
        <title>Draft genome assemblies of 36 bacteria isolated from hibernating arctic ground squirrels.</title>
        <authorList>
            <person name="McKee H."/>
            <person name="Mullen L."/>
            <person name="Drown D.M."/>
            <person name="Duddleston K.N."/>
        </authorList>
    </citation>
    <scope>NUCLEOTIDE SEQUENCE</scope>
    <source>
        <strain evidence="2">AN1007</strain>
    </source>
</reference>
<organism evidence="2">
    <name type="scientific">Paenibacillus sp. AN1007</name>
    <dbReference type="NCBI Taxonomy" id="3151385"/>
    <lineage>
        <taxon>Bacteria</taxon>
        <taxon>Bacillati</taxon>
        <taxon>Bacillota</taxon>
        <taxon>Bacilli</taxon>
        <taxon>Bacillales</taxon>
        <taxon>Paenibacillaceae</taxon>
        <taxon>Paenibacillus</taxon>
    </lineage>
</organism>
<dbReference type="EMBL" id="CP159992">
    <property type="protein sequence ID" value="XCP97580.1"/>
    <property type="molecule type" value="Genomic_DNA"/>
</dbReference>
<dbReference type="PANTHER" id="PTHR40055:SF1">
    <property type="entry name" value="TRANSCRIPTIONAL REGULATOR YGIV-RELATED"/>
    <property type="match status" value="1"/>
</dbReference>
<dbReference type="AlphaFoldDB" id="A0AAU8NLZ7"/>
<proteinExistence type="predicted"/>
<dbReference type="Pfam" id="PF06445">
    <property type="entry name" value="GyrI-like"/>
    <property type="match status" value="1"/>
</dbReference>
<dbReference type="SMART" id="SM00871">
    <property type="entry name" value="AraC_E_bind"/>
    <property type="match status" value="1"/>
</dbReference>
<dbReference type="InterPro" id="IPR050908">
    <property type="entry name" value="SmbC-like"/>
</dbReference>
<evidence type="ECO:0000259" key="1">
    <source>
        <dbReference type="SMART" id="SM00871"/>
    </source>
</evidence>
<name>A0AAU8NLZ7_9BACL</name>
<dbReference type="PANTHER" id="PTHR40055">
    <property type="entry name" value="TRANSCRIPTIONAL REGULATOR YGIV-RELATED"/>
    <property type="match status" value="1"/>
</dbReference>
<dbReference type="Gene3D" id="3.20.80.10">
    <property type="entry name" value="Regulatory factor, effector binding domain"/>
    <property type="match status" value="1"/>
</dbReference>
<dbReference type="InterPro" id="IPR010499">
    <property type="entry name" value="AraC_E-bd"/>
</dbReference>
<dbReference type="SUPFAM" id="SSF55136">
    <property type="entry name" value="Probable bacterial effector-binding domain"/>
    <property type="match status" value="1"/>
</dbReference>